<evidence type="ECO:0000313" key="1">
    <source>
        <dbReference type="EMBL" id="MCI66597.1"/>
    </source>
</evidence>
<dbReference type="AlphaFoldDB" id="A0A392U1G9"/>
<protein>
    <submittedName>
        <fullName evidence="1">Matrix metalloproteinase</fullName>
    </submittedName>
</protein>
<comment type="caution">
    <text evidence="1">The sequence shown here is derived from an EMBL/GenBank/DDBJ whole genome shotgun (WGS) entry which is preliminary data.</text>
</comment>
<reference evidence="1 2" key="1">
    <citation type="journal article" date="2018" name="Front. Plant Sci.">
        <title>Red Clover (Trifolium pratense) and Zigzag Clover (T. medium) - A Picture of Genomic Similarities and Differences.</title>
        <authorList>
            <person name="Dluhosova J."/>
            <person name="Istvanek J."/>
            <person name="Nedelnik J."/>
            <person name="Repkova J."/>
        </authorList>
    </citation>
    <scope>NUCLEOTIDE SEQUENCE [LARGE SCALE GENOMIC DNA]</scope>
    <source>
        <strain evidence="2">cv. 10/8</strain>
        <tissue evidence="1">Leaf</tissue>
    </source>
</reference>
<keyword evidence="2" id="KW-1185">Reference proteome</keyword>
<evidence type="ECO:0000313" key="2">
    <source>
        <dbReference type="Proteomes" id="UP000265520"/>
    </source>
</evidence>
<accession>A0A392U1G9</accession>
<proteinExistence type="predicted"/>
<sequence>GDVRTMFSIFSRYMTKGPIELNAKLVRSVESIISNMIGLRTFDEIASYMVKPGEDEVEAVNLSVP</sequence>
<feature type="non-terminal residue" evidence="1">
    <location>
        <position position="1"/>
    </location>
</feature>
<dbReference type="Proteomes" id="UP000265520">
    <property type="component" value="Unassembled WGS sequence"/>
</dbReference>
<organism evidence="1 2">
    <name type="scientific">Trifolium medium</name>
    <dbReference type="NCBI Taxonomy" id="97028"/>
    <lineage>
        <taxon>Eukaryota</taxon>
        <taxon>Viridiplantae</taxon>
        <taxon>Streptophyta</taxon>
        <taxon>Embryophyta</taxon>
        <taxon>Tracheophyta</taxon>
        <taxon>Spermatophyta</taxon>
        <taxon>Magnoliopsida</taxon>
        <taxon>eudicotyledons</taxon>
        <taxon>Gunneridae</taxon>
        <taxon>Pentapetalae</taxon>
        <taxon>rosids</taxon>
        <taxon>fabids</taxon>
        <taxon>Fabales</taxon>
        <taxon>Fabaceae</taxon>
        <taxon>Papilionoideae</taxon>
        <taxon>50 kb inversion clade</taxon>
        <taxon>NPAAA clade</taxon>
        <taxon>Hologalegina</taxon>
        <taxon>IRL clade</taxon>
        <taxon>Trifolieae</taxon>
        <taxon>Trifolium</taxon>
    </lineage>
</organism>
<dbReference type="EMBL" id="LXQA010698436">
    <property type="protein sequence ID" value="MCI66597.1"/>
    <property type="molecule type" value="Genomic_DNA"/>
</dbReference>
<name>A0A392U1G9_9FABA</name>